<comment type="caution">
    <text evidence="1">The sequence shown here is derived from an EMBL/GenBank/DDBJ whole genome shotgun (WGS) entry which is preliminary data.</text>
</comment>
<gene>
    <name evidence="1" type="ORF">CR513_11316</name>
</gene>
<reference evidence="1" key="1">
    <citation type="submission" date="2018-05" db="EMBL/GenBank/DDBJ databases">
        <title>Draft genome of Mucuna pruriens seed.</title>
        <authorList>
            <person name="Nnadi N.E."/>
            <person name="Vos R."/>
            <person name="Hasami M.H."/>
            <person name="Devisetty U.K."/>
            <person name="Aguiy J.C."/>
        </authorList>
    </citation>
    <scope>NUCLEOTIDE SEQUENCE [LARGE SCALE GENOMIC DNA]</scope>
    <source>
        <strain evidence="1">JCA_2017</strain>
    </source>
</reference>
<protein>
    <submittedName>
        <fullName evidence="1">Uncharacterized protein</fullName>
    </submittedName>
</protein>
<accession>A0A371HQ36</accession>
<dbReference type="EMBL" id="QJKJ01001984">
    <property type="protein sequence ID" value="RDY04906.1"/>
    <property type="molecule type" value="Genomic_DNA"/>
</dbReference>
<dbReference type="AlphaFoldDB" id="A0A371HQ36"/>
<dbReference type="Proteomes" id="UP000257109">
    <property type="component" value="Unassembled WGS sequence"/>
</dbReference>
<organism evidence="1 2">
    <name type="scientific">Mucuna pruriens</name>
    <name type="common">Velvet bean</name>
    <name type="synonym">Dolichos pruriens</name>
    <dbReference type="NCBI Taxonomy" id="157652"/>
    <lineage>
        <taxon>Eukaryota</taxon>
        <taxon>Viridiplantae</taxon>
        <taxon>Streptophyta</taxon>
        <taxon>Embryophyta</taxon>
        <taxon>Tracheophyta</taxon>
        <taxon>Spermatophyta</taxon>
        <taxon>Magnoliopsida</taxon>
        <taxon>eudicotyledons</taxon>
        <taxon>Gunneridae</taxon>
        <taxon>Pentapetalae</taxon>
        <taxon>rosids</taxon>
        <taxon>fabids</taxon>
        <taxon>Fabales</taxon>
        <taxon>Fabaceae</taxon>
        <taxon>Papilionoideae</taxon>
        <taxon>50 kb inversion clade</taxon>
        <taxon>NPAAA clade</taxon>
        <taxon>indigoferoid/millettioid clade</taxon>
        <taxon>Phaseoleae</taxon>
        <taxon>Mucuna</taxon>
    </lineage>
</organism>
<sequence>MDEPIPERTNCHDPAKAKKLVKDATKYIVVGEQLKGFFFPVTSMCGGRGIRGAEHWQAKLPGEVTIADIEEQLHGVCEEMMSKVRISTHVITRAVALYHLTLTVLQVGCGYPGPIFDSTRASEIPDCGNRLFHKVDRSGTDGHDIGGKDQTFLLEEDNLPIRLANGNSLRQ</sequence>
<evidence type="ECO:0000313" key="1">
    <source>
        <dbReference type="EMBL" id="RDY04906.1"/>
    </source>
</evidence>
<evidence type="ECO:0000313" key="2">
    <source>
        <dbReference type="Proteomes" id="UP000257109"/>
    </source>
</evidence>
<keyword evidence="2" id="KW-1185">Reference proteome</keyword>
<feature type="non-terminal residue" evidence="1">
    <location>
        <position position="1"/>
    </location>
</feature>
<proteinExistence type="predicted"/>
<name>A0A371HQ36_MUCPR</name>